<dbReference type="PROSITE" id="PS50865">
    <property type="entry name" value="ZF_MYND_2"/>
    <property type="match status" value="1"/>
</dbReference>
<sequence>MNRRRCKRPEAEHDLLFTTEAESVDYLHAILDGLSQLIHTGLHQGERSAVGRASMPHKAFGDKLGRWPSRIEQLFPFGEKETVDALLDLCDLQVSGGPLGILNELLFISRTIVFPILLADWNRMRIVRLLARQTDPVQLGETAKTSPWLVEGENALLTSAIGFLQILHFGPNAVPGEAQELYTSGESVLLPSIVACLQNVPDDDRAMYILGPIAIDMYVRMGGPPGIEMPMRIVNWVRAQSEKMTPSFARTLSMLISQTVKRRRCAAPGCGAAELDGGGKPFQMCSRCKVPRYCSKECQARDWKGTAADVAILESVVGLDALRQLSSLDLAPLYLLGHMSHLRSCPAA</sequence>
<evidence type="ECO:0000256" key="2">
    <source>
        <dbReference type="ARBA" id="ARBA00022771"/>
    </source>
</evidence>
<evidence type="ECO:0000259" key="5">
    <source>
        <dbReference type="PROSITE" id="PS50865"/>
    </source>
</evidence>
<evidence type="ECO:0000256" key="3">
    <source>
        <dbReference type="ARBA" id="ARBA00022833"/>
    </source>
</evidence>
<evidence type="ECO:0000313" key="6">
    <source>
        <dbReference type="EMBL" id="EJD32398.1"/>
    </source>
</evidence>
<gene>
    <name evidence="6" type="ORF">AURDEDRAFT_178534</name>
</gene>
<feature type="domain" description="MYND-type" evidence="5">
    <location>
        <begin position="267"/>
        <end position="345"/>
    </location>
</feature>
<accession>J0WJC9</accession>
<dbReference type="OrthoDB" id="9922773at2759"/>
<evidence type="ECO:0000256" key="1">
    <source>
        <dbReference type="ARBA" id="ARBA00022723"/>
    </source>
</evidence>
<dbReference type="GO" id="GO:0008270">
    <property type="term" value="F:zinc ion binding"/>
    <property type="evidence" value="ECO:0007669"/>
    <property type="project" value="UniProtKB-KW"/>
</dbReference>
<evidence type="ECO:0000256" key="4">
    <source>
        <dbReference type="PROSITE-ProRule" id="PRU00134"/>
    </source>
</evidence>
<dbReference type="KEGG" id="adl:AURDEDRAFT_178534"/>
<reference evidence="7" key="1">
    <citation type="journal article" date="2012" name="Science">
        <title>The Paleozoic origin of enzymatic lignin decomposition reconstructed from 31 fungal genomes.</title>
        <authorList>
            <person name="Floudas D."/>
            <person name="Binder M."/>
            <person name="Riley R."/>
            <person name="Barry K."/>
            <person name="Blanchette R.A."/>
            <person name="Henrissat B."/>
            <person name="Martinez A.T."/>
            <person name="Otillar R."/>
            <person name="Spatafora J.W."/>
            <person name="Yadav J.S."/>
            <person name="Aerts A."/>
            <person name="Benoit I."/>
            <person name="Boyd A."/>
            <person name="Carlson A."/>
            <person name="Copeland A."/>
            <person name="Coutinho P.M."/>
            <person name="de Vries R.P."/>
            <person name="Ferreira P."/>
            <person name="Findley K."/>
            <person name="Foster B."/>
            <person name="Gaskell J."/>
            <person name="Glotzer D."/>
            <person name="Gorecki P."/>
            <person name="Heitman J."/>
            <person name="Hesse C."/>
            <person name="Hori C."/>
            <person name="Igarashi K."/>
            <person name="Jurgens J.A."/>
            <person name="Kallen N."/>
            <person name="Kersten P."/>
            <person name="Kohler A."/>
            <person name="Kuees U."/>
            <person name="Kumar T.K.A."/>
            <person name="Kuo A."/>
            <person name="LaButti K."/>
            <person name="Larrondo L.F."/>
            <person name="Lindquist E."/>
            <person name="Ling A."/>
            <person name="Lombard V."/>
            <person name="Lucas S."/>
            <person name="Lundell T."/>
            <person name="Martin R."/>
            <person name="McLaughlin D.J."/>
            <person name="Morgenstern I."/>
            <person name="Morin E."/>
            <person name="Murat C."/>
            <person name="Nagy L.G."/>
            <person name="Nolan M."/>
            <person name="Ohm R.A."/>
            <person name="Patyshakuliyeva A."/>
            <person name="Rokas A."/>
            <person name="Ruiz-Duenas F.J."/>
            <person name="Sabat G."/>
            <person name="Salamov A."/>
            <person name="Samejima M."/>
            <person name="Schmutz J."/>
            <person name="Slot J.C."/>
            <person name="St John F."/>
            <person name="Stenlid J."/>
            <person name="Sun H."/>
            <person name="Sun S."/>
            <person name="Syed K."/>
            <person name="Tsang A."/>
            <person name="Wiebenga A."/>
            <person name="Young D."/>
            <person name="Pisabarro A."/>
            <person name="Eastwood D.C."/>
            <person name="Martin F."/>
            <person name="Cullen D."/>
            <person name="Grigoriev I.V."/>
            <person name="Hibbett D.S."/>
        </authorList>
    </citation>
    <scope>NUCLEOTIDE SEQUENCE [LARGE SCALE GENOMIC DNA]</scope>
    <source>
        <strain evidence="7">TFB10046</strain>
    </source>
</reference>
<organism evidence="6 7">
    <name type="scientific">Auricularia subglabra (strain TFB-10046 / SS5)</name>
    <name type="common">White-rot fungus</name>
    <name type="synonym">Auricularia delicata (strain TFB10046)</name>
    <dbReference type="NCBI Taxonomy" id="717982"/>
    <lineage>
        <taxon>Eukaryota</taxon>
        <taxon>Fungi</taxon>
        <taxon>Dikarya</taxon>
        <taxon>Basidiomycota</taxon>
        <taxon>Agaricomycotina</taxon>
        <taxon>Agaricomycetes</taxon>
        <taxon>Auriculariales</taxon>
        <taxon>Auriculariaceae</taxon>
        <taxon>Auricularia</taxon>
    </lineage>
</organism>
<keyword evidence="2 4" id="KW-0863">Zinc-finger</keyword>
<dbReference type="Gene3D" id="6.10.140.2220">
    <property type="match status" value="1"/>
</dbReference>
<keyword evidence="3" id="KW-0862">Zinc</keyword>
<dbReference type="InParanoid" id="J0WJC9"/>
<dbReference type="EMBL" id="JH689012">
    <property type="protein sequence ID" value="EJD32398.1"/>
    <property type="molecule type" value="Genomic_DNA"/>
</dbReference>
<proteinExistence type="predicted"/>
<name>J0WJC9_AURST</name>
<dbReference type="SUPFAM" id="SSF144232">
    <property type="entry name" value="HIT/MYND zinc finger-like"/>
    <property type="match status" value="1"/>
</dbReference>
<dbReference type="AlphaFoldDB" id="J0WJC9"/>
<protein>
    <recommendedName>
        <fullName evidence="5">MYND-type domain-containing protein</fullName>
    </recommendedName>
</protein>
<keyword evidence="7" id="KW-1185">Reference proteome</keyword>
<dbReference type="Pfam" id="PF01753">
    <property type="entry name" value="zf-MYND"/>
    <property type="match status" value="1"/>
</dbReference>
<dbReference type="InterPro" id="IPR002893">
    <property type="entry name" value="Znf_MYND"/>
</dbReference>
<evidence type="ECO:0000313" key="7">
    <source>
        <dbReference type="Proteomes" id="UP000006514"/>
    </source>
</evidence>
<dbReference type="Proteomes" id="UP000006514">
    <property type="component" value="Unassembled WGS sequence"/>
</dbReference>
<keyword evidence="1" id="KW-0479">Metal-binding</keyword>